<evidence type="ECO:0000256" key="5">
    <source>
        <dbReference type="SAM" id="MobiDB-lite"/>
    </source>
</evidence>
<organism evidence="7 8">
    <name type="scientific">Cyclotella cryptica</name>
    <dbReference type="NCBI Taxonomy" id="29204"/>
    <lineage>
        <taxon>Eukaryota</taxon>
        <taxon>Sar</taxon>
        <taxon>Stramenopiles</taxon>
        <taxon>Ochrophyta</taxon>
        <taxon>Bacillariophyta</taxon>
        <taxon>Coscinodiscophyceae</taxon>
        <taxon>Thalassiosirophycidae</taxon>
        <taxon>Stephanodiscales</taxon>
        <taxon>Stephanodiscaceae</taxon>
        <taxon>Cyclotella</taxon>
    </lineage>
</organism>
<evidence type="ECO:0000256" key="4">
    <source>
        <dbReference type="ARBA" id="ARBA00023242"/>
    </source>
</evidence>
<feature type="compositionally biased region" description="Polar residues" evidence="5">
    <location>
        <begin position="156"/>
        <end position="168"/>
    </location>
</feature>
<evidence type="ECO:0000256" key="3">
    <source>
        <dbReference type="ARBA" id="ARBA00023163"/>
    </source>
</evidence>
<dbReference type="Pfam" id="PF10497">
    <property type="entry name" value="zf-4CXXC_R1"/>
    <property type="match status" value="1"/>
</dbReference>
<keyword evidence="8" id="KW-1185">Reference proteome</keyword>
<feature type="region of interest" description="Disordered" evidence="5">
    <location>
        <begin position="193"/>
        <end position="282"/>
    </location>
</feature>
<evidence type="ECO:0000313" key="7">
    <source>
        <dbReference type="EMBL" id="KAL3803196.1"/>
    </source>
</evidence>
<feature type="domain" description="Zinc-finger" evidence="6">
    <location>
        <begin position="339"/>
        <end position="370"/>
    </location>
</feature>
<dbReference type="Proteomes" id="UP001516023">
    <property type="component" value="Unassembled WGS sequence"/>
</dbReference>
<name>A0ABD3QUF3_9STRA</name>
<comment type="subcellular location">
    <subcellularLocation>
        <location evidence="1">Nucleus</location>
    </subcellularLocation>
</comment>
<feature type="compositionally biased region" description="Polar residues" evidence="5">
    <location>
        <begin position="195"/>
        <end position="210"/>
    </location>
</feature>
<dbReference type="GO" id="GO:0005634">
    <property type="term" value="C:nucleus"/>
    <property type="evidence" value="ECO:0007669"/>
    <property type="project" value="UniProtKB-SubCell"/>
</dbReference>
<proteinExistence type="predicted"/>
<keyword evidence="2" id="KW-0805">Transcription regulation</keyword>
<dbReference type="AlphaFoldDB" id="A0ABD3QUF3"/>
<sequence>MKILQSTIPQINELVKLTEALRGGYTLDHASDYDEWNEWTSLMDKAEGEQFMRDQRILRQQLRELGKESNKDLQLDAEIERKHDELISRATEWPVKIFNEIDQSSDEERDKMHLSERSKKKNASRRIDEIVPSKKKRHALKESESSKIYVTERQGNRMSSNETDQNVIAYSPPESGRIGLIKRIESERAKAIASTVGSNTSSLKQTASPTKKTKELPASSDQKYENKRPPDSGKESAKKKHKKKEQSSRKNPPETSFSPSSSTTQTTKPHAKPADGSSRPIKKCHHCKESTTRYRKCSYWQVTGNKCGKTFCIECLSSKYSLGDDVQGKDNPNGIPIEEIVRKATHDNEWHCPSCLKTCLCNACLKQRERDEQRERSRDQGGRRSGRRTAEQSDYSNFFHMSGGMVSFS</sequence>
<accession>A0ABD3QUF3</accession>
<feature type="region of interest" description="Disordered" evidence="5">
    <location>
        <begin position="372"/>
        <end position="394"/>
    </location>
</feature>
<evidence type="ECO:0000259" key="6">
    <source>
        <dbReference type="Pfam" id="PF10497"/>
    </source>
</evidence>
<dbReference type="EMBL" id="JABMIG020000015">
    <property type="protein sequence ID" value="KAL3803196.1"/>
    <property type="molecule type" value="Genomic_DNA"/>
</dbReference>
<dbReference type="InterPro" id="IPR018866">
    <property type="entry name" value="Znf-4CXXC_R1"/>
</dbReference>
<comment type="caution">
    <text evidence="7">The sequence shown here is derived from an EMBL/GenBank/DDBJ whole genome shotgun (WGS) entry which is preliminary data.</text>
</comment>
<feature type="region of interest" description="Disordered" evidence="5">
    <location>
        <begin position="104"/>
        <end position="173"/>
    </location>
</feature>
<feature type="compositionally biased region" description="Basic and acidic residues" evidence="5">
    <location>
        <begin position="222"/>
        <end position="236"/>
    </location>
</feature>
<gene>
    <name evidence="7" type="ORF">HJC23_003471</name>
</gene>
<protein>
    <recommendedName>
        <fullName evidence="6">Zinc-finger domain-containing protein</fullName>
    </recommendedName>
</protein>
<evidence type="ECO:0000256" key="2">
    <source>
        <dbReference type="ARBA" id="ARBA00023015"/>
    </source>
</evidence>
<evidence type="ECO:0000256" key="1">
    <source>
        <dbReference type="ARBA" id="ARBA00004123"/>
    </source>
</evidence>
<feature type="compositionally biased region" description="Low complexity" evidence="5">
    <location>
        <begin position="253"/>
        <end position="268"/>
    </location>
</feature>
<reference evidence="7 8" key="1">
    <citation type="journal article" date="2020" name="G3 (Bethesda)">
        <title>Improved Reference Genome for Cyclotella cryptica CCMP332, a Model for Cell Wall Morphogenesis, Salinity Adaptation, and Lipid Production in Diatoms (Bacillariophyta).</title>
        <authorList>
            <person name="Roberts W.R."/>
            <person name="Downey K.M."/>
            <person name="Ruck E.C."/>
            <person name="Traller J.C."/>
            <person name="Alverson A.J."/>
        </authorList>
    </citation>
    <scope>NUCLEOTIDE SEQUENCE [LARGE SCALE GENOMIC DNA]</scope>
    <source>
        <strain evidence="7 8">CCMP332</strain>
    </source>
</reference>
<feature type="compositionally biased region" description="Basic and acidic residues" evidence="5">
    <location>
        <begin position="106"/>
        <end position="117"/>
    </location>
</feature>
<keyword evidence="3" id="KW-0804">Transcription</keyword>
<keyword evidence="4" id="KW-0539">Nucleus</keyword>
<evidence type="ECO:0000313" key="8">
    <source>
        <dbReference type="Proteomes" id="UP001516023"/>
    </source>
</evidence>
<feature type="compositionally biased region" description="Basic and acidic residues" evidence="5">
    <location>
        <begin position="372"/>
        <end position="382"/>
    </location>
</feature>